<dbReference type="PANTHER" id="PTHR46383">
    <property type="entry name" value="ASPARTATE AMINOTRANSFERASE"/>
    <property type="match status" value="1"/>
</dbReference>
<evidence type="ECO:0000256" key="6">
    <source>
        <dbReference type="RuleBase" id="RU000481"/>
    </source>
</evidence>
<protein>
    <recommendedName>
        <fullName evidence="6">Aminotransferase</fullName>
        <ecNumber evidence="6">2.6.1.-</ecNumber>
    </recommendedName>
</protein>
<dbReference type="PATRIC" id="fig|1678840.3.peg.274"/>
<keyword evidence="4 6" id="KW-0808">Transferase</keyword>
<dbReference type="Proteomes" id="UP000053370">
    <property type="component" value="Unassembled WGS sequence"/>
</dbReference>
<sequence length="382" mass="42126">MWNKFSERAKNIKPSAIRKFFDVPADVISLGVGEPDFDASGPTINAGIDALKTGKTHYTSSFGVFELRETISQHLYKKYGVYYHPEKEILITVGASEGLYLAVASLINPGDEMIVITPCFVSYQGAIILASGKPVEVACKFEDNFDVDLKAVEAAITPRTKGILLGFPSNPTGKVASRETIEALCDLALKYDLAIISDEIYDQLVYGVQHVCIPAIERIYDRTILLGGFSKAYAMTGFRIGYVAAPAEIIEGPFKMHQYLIMSAPSISQHAAIAAMRDTQEDVDRMVAEYDRRRKLVVKGMKEIGLDMVEPKGAFYAFPKISNTGLDCDTFATRLLKEEKVALIPGAGFGPGGEECVRISYATSYEKIEQALQRIDRFVNRL</sequence>
<dbReference type="InterPro" id="IPR004838">
    <property type="entry name" value="NHTrfase_class1_PyrdxlP-BS"/>
</dbReference>
<dbReference type="RefSeq" id="WP_062277351.1">
    <property type="nucleotide sequence ID" value="NZ_DF968179.1"/>
</dbReference>
<dbReference type="CDD" id="cd00609">
    <property type="entry name" value="AAT_like"/>
    <property type="match status" value="1"/>
</dbReference>
<dbReference type="EMBL" id="DF968179">
    <property type="protein sequence ID" value="GAP39306.1"/>
    <property type="molecule type" value="Genomic_DNA"/>
</dbReference>
<feature type="domain" description="Aminotransferase class I/classII large" evidence="7">
    <location>
        <begin position="26"/>
        <end position="375"/>
    </location>
</feature>
<gene>
    <name evidence="8" type="ORF">ATC1_11233</name>
</gene>
<comment type="cofactor">
    <cofactor evidence="1 6">
        <name>pyridoxal 5'-phosphate</name>
        <dbReference type="ChEBI" id="CHEBI:597326"/>
    </cofactor>
</comment>
<dbReference type="OrthoDB" id="9813612at2"/>
<evidence type="ECO:0000256" key="1">
    <source>
        <dbReference type="ARBA" id="ARBA00001933"/>
    </source>
</evidence>
<comment type="similarity">
    <text evidence="2 6">Belongs to the class-I pyridoxal-phosphate-dependent aminotransferase family.</text>
</comment>
<dbReference type="STRING" id="1678840.ATC1_11233"/>
<dbReference type="Gene3D" id="3.90.1150.10">
    <property type="entry name" value="Aspartate Aminotransferase, domain 1"/>
    <property type="match status" value="1"/>
</dbReference>
<dbReference type="InterPro" id="IPR015422">
    <property type="entry name" value="PyrdxlP-dep_Trfase_small"/>
</dbReference>
<dbReference type="InterPro" id="IPR004839">
    <property type="entry name" value="Aminotransferase_I/II_large"/>
</dbReference>
<dbReference type="GO" id="GO:0008483">
    <property type="term" value="F:transaminase activity"/>
    <property type="evidence" value="ECO:0007669"/>
    <property type="project" value="UniProtKB-KW"/>
</dbReference>
<dbReference type="Pfam" id="PF00155">
    <property type="entry name" value="Aminotran_1_2"/>
    <property type="match status" value="1"/>
</dbReference>
<name>A0A0K8P9J7_9CHLR</name>
<evidence type="ECO:0000313" key="8">
    <source>
        <dbReference type="EMBL" id="GAP39306.1"/>
    </source>
</evidence>
<dbReference type="InterPro" id="IPR015421">
    <property type="entry name" value="PyrdxlP-dep_Trfase_major"/>
</dbReference>
<dbReference type="GO" id="GO:0030170">
    <property type="term" value="F:pyridoxal phosphate binding"/>
    <property type="evidence" value="ECO:0007669"/>
    <property type="project" value="InterPro"/>
</dbReference>
<dbReference type="SUPFAM" id="SSF53383">
    <property type="entry name" value="PLP-dependent transferases"/>
    <property type="match status" value="1"/>
</dbReference>
<dbReference type="PROSITE" id="PS00105">
    <property type="entry name" value="AA_TRANSFER_CLASS_1"/>
    <property type="match status" value="1"/>
</dbReference>
<dbReference type="InterPro" id="IPR015424">
    <property type="entry name" value="PyrdxlP-dep_Trfase"/>
</dbReference>
<organism evidence="8">
    <name type="scientific">Flexilinea flocculi</name>
    <dbReference type="NCBI Taxonomy" id="1678840"/>
    <lineage>
        <taxon>Bacteria</taxon>
        <taxon>Bacillati</taxon>
        <taxon>Chloroflexota</taxon>
        <taxon>Anaerolineae</taxon>
        <taxon>Anaerolineales</taxon>
        <taxon>Anaerolineaceae</taxon>
        <taxon>Flexilinea</taxon>
    </lineage>
</organism>
<dbReference type="FunFam" id="3.40.640.10:FF:000033">
    <property type="entry name" value="Aspartate aminotransferase"/>
    <property type="match status" value="1"/>
</dbReference>
<proteinExistence type="inferred from homology"/>
<keyword evidence="5" id="KW-0663">Pyridoxal phosphate</keyword>
<evidence type="ECO:0000256" key="5">
    <source>
        <dbReference type="ARBA" id="ARBA00022898"/>
    </source>
</evidence>
<accession>A0A0K8P9J7</accession>
<dbReference type="Gene3D" id="3.40.640.10">
    <property type="entry name" value="Type I PLP-dependent aspartate aminotransferase-like (Major domain)"/>
    <property type="match status" value="1"/>
</dbReference>
<evidence type="ECO:0000313" key="9">
    <source>
        <dbReference type="Proteomes" id="UP000053370"/>
    </source>
</evidence>
<dbReference type="InterPro" id="IPR050596">
    <property type="entry name" value="AspAT/PAT-like"/>
</dbReference>
<evidence type="ECO:0000256" key="3">
    <source>
        <dbReference type="ARBA" id="ARBA00022576"/>
    </source>
</evidence>
<reference evidence="8" key="1">
    <citation type="journal article" date="2015" name="Genome Announc.">
        <title>Draft Genome Sequence of Anaerolineae Strain TC1, a Novel Isolate from a Methanogenic Wastewater Treatment System.</title>
        <authorList>
            <person name="Matsuura N."/>
            <person name="Tourlousse D.M."/>
            <person name="Sun L."/>
            <person name="Toyonaga M."/>
            <person name="Kuroda K."/>
            <person name="Ohashi A."/>
            <person name="Cruz R."/>
            <person name="Yamaguchi T."/>
            <person name="Sekiguchi Y."/>
        </authorList>
    </citation>
    <scope>NUCLEOTIDE SEQUENCE [LARGE SCALE GENOMIC DNA]</scope>
    <source>
        <strain evidence="8">TC1</strain>
    </source>
</reference>
<keyword evidence="9" id="KW-1185">Reference proteome</keyword>
<dbReference type="PANTHER" id="PTHR46383:SF3">
    <property type="entry name" value="ASPARTATE AMINOTRANSFERASE-RELATED"/>
    <property type="match status" value="1"/>
</dbReference>
<evidence type="ECO:0000259" key="7">
    <source>
        <dbReference type="Pfam" id="PF00155"/>
    </source>
</evidence>
<dbReference type="EC" id="2.6.1.-" evidence="6"/>
<dbReference type="GO" id="GO:0006520">
    <property type="term" value="P:amino acid metabolic process"/>
    <property type="evidence" value="ECO:0007669"/>
    <property type="project" value="InterPro"/>
</dbReference>
<evidence type="ECO:0000256" key="2">
    <source>
        <dbReference type="ARBA" id="ARBA00007441"/>
    </source>
</evidence>
<dbReference type="AlphaFoldDB" id="A0A0K8P9J7"/>
<evidence type="ECO:0000256" key="4">
    <source>
        <dbReference type="ARBA" id="ARBA00022679"/>
    </source>
</evidence>
<keyword evidence="3 6" id="KW-0032">Aminotransferase</keyword>